<accession>A0A4U1B995</accession>
<dbReference type="AlphaFoldDB" id="A0A4U1B995"/>
<dbReference type="Proteomes" id="UP000307999">
    <property type="component" value="Unassembled WGS sequence"/>
</dbReference>
<comment type="caution">
    <text evidence="3">The sequence shown here is derived from an EMBL/GenBank/DDBJ whole genome shotgun (WGS) entry which is preliminary data.</text>
</comment>
<feature type="domain" description="Glycosyltransferase subfamily 4-like N-terminal" evidence="2">
    <location>
        <begin position="79"/>
        <end position="187"/>
    </location>
</feature>
<dbReference type="Pfam" id="PF13439">
    <property type="entry name" value="Glyco_transf_4"/>
    <property type="match status" value="1"/>
</dbReference>
<dbReference type="GO" id="GO:0016757">
    <property type="term" value="F:glycosyltransferase activity"/>
    <property type="evidence" value="ECO:0007669"/>
    <property type="project" value="InterPro"/>
</dbReference>
<dbReference type="RefSeq" id="WP_136734698.1">
    <property type="nucleotide sequence ID" value="NZ_SWDB01000007.1"/>
</dbReference>
<dbReference type="PANTHER" id="PTHR45947:SF15">
    <property type="entry name" value="TEICHURONIC ACID BIOSYNTHESIS GLYCOSYLTRANSFERASE TUAC-RELATED"/>
    <property type="match status" value="1"/>
</dbReference>
<reference evidence="3 4" key="1">
    <citation type="submission" date="2019-04" db="EMBL/GenBank/DDBJ databases">
        <title>Thalassotalea guangxiensis sp. nov., isolated from sediment of the coastal wetland.</title>
        <authorList>
            <person name="Zheng S."/>
            <person name="Zhang D."/>
        </authorList>
    </citation>
    <scope>NUCLEOTIDE SEQUENCE [LARGE SCALE GENOMIC DNA]</scope>
    <source>
        <strain evidence="3 4">ZS-4</strain>
    </source>
</reference>
<keyword evidence="3" id="KW-0808">Transferase</keyword>
<dbReference type="InterPro" id="IPR028098">
    <property type="entry name" value="Glyco_trans_4-like_N"/>
</dbReference>
<evidence type="ECO:0000259" key="2">
    <source>
        <dbReference type="Pfam" id="PF13439"/>
    </source>
</evidence>
<protein>
    <submittedName>
        <fullName evidence="3">Glycosyltransferase family 4 protein</fullName>
    </submittedName>
</protein>
<evidence type="ECO:0000259" key="1">
    <source>
        <dbReference type="Pfam" id="PF00534"/>
    </source>
</evidence>
<dbReference type="OrthoDB" id="258796at2"/>
<dbReference type="CDD" id="cd03798">
    <property type="entry name" value="GT4_WlbH-like"/>
    <property type="match status" value="1"/>
</dbReference>
<organism evidence="3 4">
    <name type="scientific">Thalassotalea mangrovi</name>
    <dbReference type="NCBI Taxonomy" id="2572245"/>
    <lineage>
        <taxon>Bacteria</taxon>
        <taxon>Pseudomonadati</taxon>
        <taxon>Pseudomonadota</taxon>
        <taxon>Gammaproteobacteria</taxon>
        <taxon>Alteromonadales</taxon>
        <taxon>Colwelliaceae</taxon>
        <taxon>Thalassotalea</taxon>
    </lineage>
</organism>
<feature type="domain" description="Glycosyl transferase family 1" evidence="1">
    <location>
        <begin position="196"/>
        <end position="347"/>
    </location>
</feature>
<dbReference type="Pfam" id="PF00534">
    <property type="entry name" value="Glycos_transf_1"/>
    <property type="match status" value="1"/>
</dbReference>
<evidence type="ECO:0000313" key="3">
    <source>
        <dbReference type="EMBL" id="TKB46631.1"/>
    </source>
</evidence>
<dbReference type="InterPro" id="IPR050194">
    <property type="entry name" value="Glycosyltransferase_grp1"/>
</dbReference>
<sequence length="384" mass="43342">MSKLLIITNLYPSSWDPNRATFNKQQFDRLADFFDVSILVPVAWTKWLKLSQNEKREGGENLRYQPFFYTPKFPYAMFSVYMFVSLFTASWRWIKALRPKALLASWAYPEGVATALLAKYLSCPFFIKVHGSDINEFGKDKWRAKQITWAANRAAAVFVVSDALRQRMISLGVDEQKLHLVYNGVDKKLFFPAAASHPRTSKRLLYVGNLKANKGVIELISSFTELLHQFPDSKLVIAGQGEMESAMRQMLDDRLAADKVEFLGSIAHQQVAQEIRLSDVVVLPSYAEGVPNILLEAMACGKPVVATSVGGIPEIVTEKTGILVPAKMVKPLTQAMIHALTKTWSEREIVNHAAIFDWHHNIRLVHKVIEQVIEQHSDNSVVSI</sequence>
<proteinExistence type="predicted"/>
<keyword evidence="4" id="KW-1185">Reference proteome</keyword>
<dbReference type="Gene3D" id="3.40.50.2000">
    <property type="entry name" value="Glycogen Phosphorylase B"/>
    <property type="match status" value="2"/>
</dbReference>
<dbReference type="EMBL" id="SWDB01000007">
    <property type="protein sequence ID" value="TKB46631.1"/>
    <property type="molecule type" value="Genomic_DNA"/>
</dbReference>
<name>A0A4U1B995_9GAMM</name>
<dbReference type="SUPFAM" id="SSF53756">
    <property type="entry name" value="UDP-Glycosyltransferase/glycogen phosphorylase"/>
    <property type="match status" value="1"/>
</dbReference>
<evidence type="ECO:0000313" key="4">
    <source>
        <dbReference type="Proteomes" id="UP000307999"/>
    </source>
</evidence>
<gene>
    <name evidence="3" type="ORF">E8M12_03505</name>
</gene>
<dbReference type="PANTHER" id="PTHR45947">
    <property type="entry name" value="SULFOQUINOVOSYL TRANSFERASE SQD2"/>
    <property type="match status" value="1"/>
</dbReference>
<dbReference type="InterPro" id="IPR001296">
    <property type="entry name" value="Glyco_trans_1"/>
</dbReference>